<evidence type="ECO:0000256" key="3">
    <source>
        <dbReference type="ARBA" id="ARBA00022729"/>
    </source>
</evidence>
<accession>A0A9W8LJ52</accession>
<evidence type="ECO:0000256" key="2">
    <source>
        <dbReference type="ARBA" id="ARBA00022525"/>
    </source>
</evidence>
<keyword evidence="3 5" id="KW-0732">Signal</keyword>
<evidence type="ECO:0000313" key="8">
    <source>
        <dbReference type="Proteomes" id="UP001140172"/>
    </source>
</evidence>
<protein>
    <recommendedName>
        <fullName evidence="6">Carbohydrate-binding module family 96 domain-containing protein</fullName>
    </recommendedName>
</protein>
<dbReference type="OrthoDB" id="5555675at2759"/>
<dbReference type="InterPro" id="IPR055372">
    <property type="entry name" value="CBM96"/>
</dbReference>
<feature type="chain" id="PRO_5040831020" description="Carbohydrate-binding module family 96 domain-containing protein" evidence="5">
    <location>
        <begin position="24"/>
        <end position="210"/>
    </location>
</feature>
<sequence length="210" mass="22130">MYRLGYVRLILSLFALFVLGVLASEDVSAPGVGSDSIDPTRGSTFDTPATKDSTINRATIACHDCPDSDCFKCTLGKNATVVAYTGTNINISALIGFDMSVDGSSVKSCNIQIPAFTDLPQSDITVIISKAAPTDWNEDTVTGKNAPAVSAQIASVVVPALNNLGPVDITPACQGAVDGKFSVYFSAKSGRYEFWARDWGSPAILHVTKV</sequence>
<evidence type="ECO:0000313" key="7">
    <source>
        <dbReference type="EMBL" id="KAJ2781307.1"/>
    </source>
</evidence>
<comment type="subcellular location">
    <subcellularLocation>
        <location evidence="1">Secreted</location>
    </subcellularLocation>
</comment>
<comment type="caution">
    <text evidence="7">The sequence shown here is derived from an EMBL/GenBank/DDBJ whole genome shotgun (WGS) entry which is preliminary data.</text>
</comment>
<dbReference type="Pfam" id="PF24517">
    <property type="entry name" value="CBM96"/>
    <property type="match status" value="1"/>
</dbReference>
<evidence type="ECO:0000256" key="1">
    <source>
        <dbReference type="ARBA" id="ARBA00004613"/>
    </source>
</evidence>
<feature type="signal peptide" evidence="5">
    <location>
        <begin position="1"/>
        <end position="23"/>
    </location>
</feature>
<feature type="region of interest" description="Disordered" evidence="4">
    <location>
        <begin position="28"/>
        <end position="48"/>
    </location>
</feature>
<feature type="domain" description="Carbohydrate-binding module family 96" evidence="6">
    <location>
        <begin position="81"/>
        <end position="197"/>
    </location>
</feature>
<name>A0A9W8LJ52_9FUNG</name>
<proteinExistence type="predicted"/>
<dbReference type="EMBL" id="JANBUM010000214">
    <property type="protein sequence ID" value="KAJ2781307.1"/>
    <property type="molecule type" value="Genomic_DNA"/>
</dbReference>
<dbReference type="GO" id="GO:0005576">
    <property type="term" value="C:extracellular region"/>
    <property type="evidence" value="ECO:0007669"/>
    <property type="project" value="UniProtKB-SubCell"/>
</dbReference>
<evidence type="ECO:0000256" key="4">
    <source>
        <dbReference type="SAM" id="MobiDB-lite"/>
    </source>
</evidence>
<evidence type="ECO:0000259" key="6">
    <source>
        <dbReference type="Pfam" id="PF24517"/>
    </source>
</evidence>
<keyword evidence="2" id="KW-0964">Secreted</keyword>
<reference evidence="7" key="1">
    <citation type="submission" date="2022-07" db="EMBL/GenBank/DDBJ databases">
        <title>Phylogenomic reconstructions and comparative analyses of Kickxellomycotina fungi.</title>
        <authorList>
            <person name="Reynolds N.K."/>
            <person name="Stajich J.E."/>
            <person name="Barry K."/>
            <person name="Grigoriev I.V."/>
            <person name="Crous P."/>
            <person name="Smith M.E."/>
        </authorList>
    </citation>
    <scope>NUCLEOTIDE SEQUENCE</scope>
    <source>
        <strain evidence="7">BCRC 34489</strain>
    </source>
</reference>
<evidence type="ECO:0000256" key="5">
    <source>
        <dbReference type="SAM" id="SignalP"/>
    </source>
</evidence>
<organism evidence="7 8">
    <name type="scientific">Coemansia interrupta</name>
    <dbReference type="NCBI Taxonomy" id="1126814"/>
    <lineage>
        <taxon>Eukaryota</taxon>
        <taxon>Fungi</taxon>
        <taxon>Fungi incertae sedis</taxon>
        <taxon>Zoopagomycota</taxon>
        <taxon>Kickxellomycotina</taxon>
        <taxon>Kickxellomycetes</taxon>
        <taxon>Kickxellales</taxon>
        <taxon>Kickxellaceae</taxon>
        <taxon>Coemansia</taxon>
    </lineage>
</organism>
<dbReference type="AlphaFoldDB" id="A0A9W8LJ52"/>
<keyword evidence="8" id="KW-1185">Reference proteome</keyword>
<dbReference type="Proteomes" id="UP001140172">
    <property type="component" value="Unassembled WGS sequence"/>
</dbReference>
<gene>
    <name evidence="7" type="ORF">GGI15_003251</name>
</gene>